<dbReference type="CDD" id="cd06583">
    <property type="entry name" value="PGRP"/>
    <property type="match status" value="1"/>
</dbReference>
<dbReference type="PROSITE" id="PS00018">
    <property type="entry name" value="EF_HAND_1"/>
    <property type="match status" value="1"/>
</dbReference>
<evidence type="ECO:0000256" key="1">
    <source>
        <dbReference type="ARBA" id="ARBA00007553"/>
    </source>
</evidence>
<dbReference type="InterPro" id="IPR036505">
    <property type="entry name" value="Amidase/PGRP_sf"/>
</dbReference>
<name>A0ABR4XJQ9_9PORP</name>
<dbReference type="InterPro" id="IPR002502">
    <property type="entry name" value="Amidase_domain"/>
</dbReference>
<dbReference type="InterPro" id="IPR006619">
    <property type="entry name" value="PGRP_domain_met/bac"/>
</dbReference>
<dbReference type="PANTHER" id="PTHR11022">
    <property type="entry name" value="PEPTIDOGLYCAN RECOGNITION PROTEIN"/>
    <property type="match status" value="1"/>
</dbReference>
<evidence type="ECO:0000313" key="4">
    <source>
        <dbReference type="Proteomes" id="UP000030101"/>
    </source>
</evidence>
<dbReference type="InterPro" id="IPR002048">
    <property type="entry name" value="EF_hand_dom"/>
</dbReference>
<gene>
    <name evidence="3" type="ORF">HQ43_07640</name>
</gene>
<dbReference type="InterPro" id="IPR018247">
    <property type="entry name" value="EF_Hand_1_Ca_BS"/>
</dbReference>
<comment type="similarity">
    <text evidence="1">Belongs to the N-acetylmuramoyl-L-alanine amidase 2 family.</text>
</comment>
<proteinExistence type="inferred from homology"/>
<evidence type="ECO:0000259" key="2">
    <source>
        <dbReference type="PROSITE" id="PS50222"/>
    </source>
</evidence>
<dbReference type="PROSITE" id="PS50222">
    <property type="entry name" value="EF_HAND_2"/>
    <property type="match status" value="1"/>
</dbReference>
<keyword evidence="4" id="KW-1185">Reference proteome</keyword>
<feature type="domain" description="EF-hand" evidence="2">
    <location>
        <begin position="125"/>
        <end position="147"/>
    </location>
</feature>
<dbReference type="PANTHER" id="PTHR11022:SF41">
    <property type="entry name" value="PEPTIDOGLYCAN-RECOGNITION PROTEIN LC-RELATED"/>
    <property type="match status" value="1"/>
</dbReference>
<protein>
    <submittedName>
        <fullName evidence="3">N-acetylmuramoyl-L-alanine amidase</fullName>
    </submittedName>
</protein>
<dbReference type="SUPFAM" id="SSF55846">
    <property type="entry name" value="N-acetylmuramoyl-L-alanine amidase-like"/>
    <property type="match status" value="1"/>
</dbReference>
<accession>A0ABR4XJQ9</accession>
<dbReference type="Gene3D" id="3.40.80.10">
    <property type="entry name" value="Peptidoglycan recognition protein-like"/>
    <property type="match status" value="1"/>
</dbReference>
<dbReference type="SMART" id="SM00701">
    <property type="entry name" value="PGRP"/>
    <property type="match status" value="1"/>
</dbReference>
<dbReference type="Pfam" id="PF01510">
    <property type="entry name" value="Amidase_2"/>
    <property type="match status" value="1"/>
</dbReference>
<reference evidence="3 4" key="1">
    <citation type="submission" date="2014-08" db="EMBL/GenBank/DDBJ databases">
        <title>Porphyromonas canoris strain:OH2762 Genome sequencing.</title>
        <authorList>
            <person name="Wallis C."/>
            <person name="Deusch O."/>
            <person name="O'Flynn C."/>
            <person name="Davis I."/>
            <person name="Jospin G."/>
            <person name="Darling A.E."/>
            <person name="Coil D.A."/>
            <person name="Alexiev A."/>
            <person name="Horsfall A."/>
            <person name="Kirkwood N."/>
            <person name="Harris S."/>
            <person name="Eisen J.A."/>
        </authorList>
    </citation>
    <scope>NUCLEOTIDE SEQUENCE [LARGE SCALE GENOMIC DNA]</scope>
    <source>
        <strain evidence="4">COT-108 OH2762</strain>
    </source>
</reference>
<dbReference type="RefSeq" id="WP_036791628.1">
    <property type="nucleotide sequence ID" value="NZ_JQZV01000013.1"/>
</dbReference>
<dbReference type="EMBL" id="JQZV01000013">
    <property type="protein sequence ID" value="KGN91928.1"/>
    <property type="molecule type" value="Genomic_DNA"/>
</dbReference>
<dbReference type="InterPro" id="IPR015510">
    <property type="entry name" value="PGRP"/>
</dbReference>
<organism evidence="3 4">
    <name type="scientific">Porphyromonas canoris</name>
    <dbReference type="NCBI Taxonomy" id="36875"/>
    <lineage>
        <taxon>Bacteria</taxon>
        <taxon>Pseudomonadati</taxon>
        <taxon>Bacteroidota</taxon>
        <taxon>Bacteroidia</taxon>
        <taxon>Bacteroidales</taxon>
        <taxon>Porphyromonadaceae</taxon>
        <taxon>Porphyromonas</taxon>
    </lineage>
</organism>
<evidence type="ECO:0000313" key="3">
    <source>
        <dbReference type="EMBL" id="KGN91928.1"/>
    </source>
</evidence>
<dbReference type="Proteomes" id="UP000030101">
    <property type="component" value="Unassembled WGS sequence"/>
</dbReference>
<comment type="caution">
    <text evidence="3">The sequence shown here is derived from an EMBL/GenBank/DDBJ whole genome shotgun (WGS) entry which is preliminary data.</text>
</comment>
<sequence length="153" mass="17498">MDNNRRKIRLIVLHCSATRIDGNYSVEDLRRDHTARGFRGIGYHFYIRTDGSLHKTREIEEIGAHVYGHNVNSIGICYEGGIGKDGQPADTRTVEQKHTIRTLLIALKHSYPDAAIIGHRDLSPDRNRDGKISPDEWIKLCPCFDAKQEYKQL</sequence>